<dbReference type="Proteomes" id="UP001303899">
    <property type="component" value="Unassembled WGS sequence"/>
</dbReference>
<dbReference type="InterPro" id="IPR017961">
    <property type="entry name" value="DNA_pol_Y-fam_little_finger"/>
</dbReference>
<sequence>MFALVDCNNFYASCERVFQPKLRNQPIAVLSNNDGCVISRSNEAKKAGVPMGAPAYKFQDFFEKNKIHVVSSNYALYGDMSNRVMNLLSEFTPDIEIYSIDEAFLKFEGFEKYFDLQEYGKQIRYRVTKGTGIPISVGIAPTKALSKVANNIAKKFPEKTGNVYVIDTDEKRIKALKWLAIEAVWGIGYKLAKRLKAVEIQTAFDFVNCKEEWVKKEMGVVGLRLYKELQGINCLDLDEVADKRNIATTRSFETNYKDYELIKERIVTFTVSCAEKLRKQKAYCNAIVVFLRTNSHRKELAQYNRSHFLALPFPTNSNIELAKFATEALDKIFKKGFEYKKAGVILTDFSPEGSQQMNLFENSNPKHKKLMETVDNINRKMGTIKVKLATQDLKRTWKMKQEKLSPKYTTKIADAIKVKVLDF</sequence>
<dbReference type="InterPro" id="IPR043128">
    <property type="entry name" value="Rev_trsase/Diguanyl_cyclase"/>
</dbReference>
<proteinExistence type="inferred from homology"/>
<gene>
    <name evidence="5" type="ORF">VB776_00460</name>
</gene>
<name>A0ABU5RYS9_9BACT</name>
<comment type="caution">
    <text evidence="5">The sequence shown here is derived from an EMBL/GenBank/DDBJ whole genome shotgun (WGS) entry which is preliminary data.</text>
</comment>
<accession>A0ABU5RYS9</accession>
<dbReference type="Gene3D" id="1.10.150.20">
    <property type="entry name" value="5' to 3' exonuclease, C-terminal subdomain"/>
    <property type="match status" value="1"/>
</dbReference>
<evidence type="ECO:0000313" key="6">
    <source>
        <dbReference type="Proteomes" id="UP001303899"/>
    </source>
</evidence>
<dbReference type="Pfam" id="PF13438">
    <property type="entry name" value="DUF4113"/>
    <property type="match status" value="1"/>
</dbReference>
<dbReference type="SUPFAM" id="SSF100879">
    <property type="entry name" value="Lesion bypass DNA polymerase (Y-family), little finger domain"/>
    <property type="match status" value="1"/>
</dbReference>
<dbReference type="InterPro" id="IPR001126">
    <property type="entry name" value="UmuC"/>
</dbReference>
<keyword evidence="6" id="KW-1185">Reference proteome</keyword>
<reference evidence="5 6" key="1">
    <citation type="submission" date="2023-12" db="EMBL/GenBank/DDBJ databases">
        <title>Novel species of the genus Arcicella isolated from rivers.</title>
        <authorList>
            <person name="Lu H."/>
        </authorList>
    </citation>
    <scope>NUCLEOTIDE SEQUENCE [LARGE SCALE GENOMIC DNA]</scope>
    <source>
        <strain evidence="5 6">DC2W</strain>
    </source>
</reference>
<evidence type="ECO:0000313" key="5">
    <source>
        <dbReference type="EMBL" id="MEA5401363.1"/>
    </source>
</evidence>
<evidence type="ECO:0000256" key="2">
    <source>
        <dbReference type="ARBA" id="ARBA00023199"/>
    </source>
</evidence>
<dbReference type="RefSeq" id="WP_323324935.1">
    <property type="nucleotide sequence ID" value="NZ_JAYGIL010000002.1"/>
</dbReference>
<keyword evidence="2" id="KW-0227">DNA damage</keyword>
<dbReference type="Pfam" id="PF00817">
    <property type="entry name" value="IMS"/>
    <property type="match status" value="1"/>
</dbReference>
<evidence type="ECO:0000256" key="3">
    <source>
        <dbReference type="ARBA" id="ARBA00023236"/>
    </source>
</evidence>
<dbReference type="SUPFAM" id="SSF56672">
    <property type="entry name" value="DNA/RNA polymerases"/>
    <property type="match status" value="1"/>
</dbReference>
<dbReference type="InterPro" id="IPR036775">
    <property type="entry name" value="DNA_pol_Y-fam_lit_finger_sf"/>
</dbReference>
<dbReference type="Gene3D" id="3.40.1170.60">
    <property type="match status" value="1"/>
</dbReference>
<keyword evidence="3" id="KW-0742">SOS response</keyword>
<protein>
    <submittedName>
        <fullName evidence="5">Y-family DNA polymerase</fullName>
    </submittedName>
</protein>
<comment type="similarity">
    <text evidence="1">Belongs to the DNA polymerase type-Y family.</text>
</comment>
<dbReference type="InterPro" id="IPR025188">
    <property type="entry name" value="DUF4113"/>
</dbReference>
<dbReference type="Pfam" id="PF11799">
    <property type="entry name" value="IMS_C"/>
    <property type="match status" value="1"/>
</dbReference>
<evidence type="ECO:0000256" key="1">
    <source>
        <dbReference type="ARBA" id="ARBA00010945"/>
    </source>
</evidence>
<dbReference type="Gene3D" id="3.30.70.270">
    <property type="match status" value="1"/>
</dbReference>
<dbReference type="InterPro" id="IPR043502">
    <property type="entry name" value="DNA/RNA_pol_sf"/>
</dbReference>
<dbReference type="Gene3D" id="3.30.1490.100">
    <property type="entry name" value="DNA polymerase, Y-family, little finger domain"/>
    <property type="match status" value="1"/>
</dbReference>
<organism evidence="5 6">
    <name type="scientific">Arcicella gelida</name>
    <dbReference type="NCBI Taxonomy" id="2984195"/>
    <lineage>
        <taxon>Bacteria</taxon>
        <taxon>Pseudomonadati</taxon>
        <taxon>Bacteroidota</taxon>
        <taxon>Cytophagia</taxon>
        <taxon>Cytophagales</taxon>
        <taxon>Flectobacillaceae</taxon>
        <taxon>Arcicella</taxon>
    </lineage>
</organism>
<dbReference type="CDD" id="cd01700">
    <property type="entry name" value="PolY_Pol_V_umuC"/>
    <property type="match status" value="1"/>
</dbReference>
<keyword evidence="2" id="KW-0741">SOS mutagenesis</keyword>
<dbReference type="PANTHER" id="PTHR11076:SF33">
    <property type="entry name" value="DNA POLYMERASE KAPPA"/>
    <property type="match status" value="1"/>
</dbReference>
<dbReference type="PROSITE" id="PS50173">
    <property type="entry name" value="UMUC"/>
    <property type="match status" value="1"/>
</dbReference>
<dbReference type="InterPro" id="IPR050116">
    <property type="entry name" value="DNA_polymerase-Y"/>
</dbReference>
<dbReference type="EMBL" id="JAYGIL010000002">
    <property type="protein sequence ID" value="MEA5401363.1"/>
    <property type="molecule type" value="Genomic_DNA"/>
</dbReference>
<dbReference type="PANTHER" id="PTHR11076">
    <property type="entry name" value="DNA REPAIR POLYMERASE UMUC / TRANSFERASE FAMILY MEMBER"/>
    <property type="match status" value="1"/>
</dbReference>
<evidence type="ECO:0000259" key="4">
    <source>
        <dbReference type="PROSITE" id="PS50173"/>
    </source>
</evidence>
<feature type="domain" description="UmuC" evidence="4">
    <location>
        <begin position="2"/>
        <end position="188"/>
    </location>
</feature>